<evidence type="ECO:0000313" key="3">
    <source>
        <dbReference type="Proteomes" id="UP000290809"/>
    </source>
</evidence>
<feature type="domain" description="DUF4139" evidence="1">
    <location>
        <begin position="17"/>
        <end position="116"/>
    </location>
</feature>
<comment type="caution">
    <text evidence="2">The sequence shown here is derived from an EMBL/GenBank/DDBJ whole genome shotgun (WGS) entry which is preliminary data.</text>
</comment>
<dbReference type="AlphaFoldDB" id="A0A430Q2T3"/>
<evidence type="ECO:0000259" key="1">
    <source>
        <dbReference type="Pfam" id="PF13598"/>
    </source>
</evidence>
<dbReference type="InterPro" id="IPR037291">
    <property type="entry name" value="DUF4139"/>
</dbReference>
<protein>
    <recommendedName>
        <fullName evidence="1">DUF4139 domain-containing protein</fullName>
    </recommendedName>
</protein>
<dbReference type="EMBL" id="QMKO01003038">
    <property type="protein sequence ID" value="RTG81997.1"/>
    <property type="molecule type" value="Genomic_DNA"/>
</dbReference>
<gene>
    <name evidence="2" type="ORF">DC041_0007268</name>
</gene>
<organism evidence="2 3">
    <name type="scientific">Schistosoma bovis</name>
    <name type="common">Blood fluke</name>
    <dbReference type="NCBI Taxonomy" id="6184"/>
    <lineage>
        <taxon>Eukaryota</taxon>
        <taxon>Metazoa</taxon>
        <taxon>Spiralia</taxon>
        <taxon>Lophotrochozoa</taxon>
        <taxon>Platyhelminthes</taxon>
        <taxon>Trematoda</taxon>
        <taxon>Digenea</taxon>
        <taxon>Strigeidida</taxon>
        <taxon>Schistosomatoidea</taxon>
        <taxon>Schistosomatidae</taxon>
        <taxon>Schistosoma</taxon>
    </lineage>
</organism>
<accession>A0A430Q2T3</accession>
<keyword evidence="3" id="KW-1185">Reference proteome</keyword>
<sequence>SEIRAVAPGEEFNCHLGAENGIKILYRPLFKYREGTGSSGKNATMTFKQLIEVRNTFDRRVRLMVVDQVPVSAEDKIKVSLLEPTIKHPEKYDKNRPIRMNKFNNVEWDLDLGPGELIF</sequence>
<dbReference type="Proteomes" id="UP000290809">
    <property type="component" value="Unassembled WGS sequence"/>
</dbReference>
<dbReference type="PANTHER" id="PTHR31005:SF8">
    <property type="entry name" value="DUF4139 DOMAIN-CONTAINING PROTEIN"/>
    <property type="match status" value="1"/>
</dbReference>
<name>A0A430Q2T3_SCHBO</name>
<dbReference type="STRING" id="6184.A0A430Q2T3"/>
<dbReference type="Pfam" id="PF13598">
    <property type="entry name" value="DUF4139"/>
    <property type="match status" value="1"/>
</dbReference>
<dbReference type="InterPro" id="IPR011935">
    <property type="entry name" value="CHP02231"/>
</dbReference>
<evidence type="ECO:0000313" key="2">
    <source>
        <dbReference type="EMBL" id="RTG81997.1"/>
    </source>
</evidence>
<feature type="non-terminal residue" evidence="2">
    <location>
        <position position="1"/>
    </location>
</feature>
<reference evidence="2 3" key="1">
    <citation type="journal article" date="2019" name="PLoS Pathog.">
        <title>Genome sequence of the bovine parasite Schistosoma bovis Tanzania.</title>
        <authorList>
            <person name="Oey H."/>
            <person name="Zakrzewski M."/>
            <person name="Gobert G."/>
            <person name="Gravermann K."/>
            <person name="Stoye J."/>
            <person name="Jones M."/>
            <person name="Mcmanus D."/>
            <person name="Krause L."/>
        </authorList>
    </citation>
    <scope>NUCLEOTIDE SEQUENCE [LARGE SCALE GENOMIC DNA]</scope>
    <source>
        <strain evidence="2 3">TAN1997</strain>
    </source>
</reference>
<dbReference type="PANTHER" id="PTHR31005">
    <property type="entry name" value="DUF4139 DOMAIN-CONTAINING PROTEIN"/>
    <property type="match status" value="1"/>
</dbReference>
<proteinExistence type="predicted"/>